<evidence type="ECO:0000256" key="1">
    <source>
        <dbReference type="ARBA" id="ARBA00022741"/>
    </source>
</evidence>
<dbReference type="SMART" id="SM00382">
    <property type="entry name" value="AAA"/>
    <property type="match status" value="2"/>
</dbReference>
<reference evidence="7" key="1">
    <citation type="submission" date="2017-11" db="EMBL/GenBank/DDBJ databases">
        <title>Otitis media/interna in a cat caused by the recently described species Corynebacterium provencense.</title>
        <authorList>
            <person name="Kittl S."/>
            <person name="Brodard I."/>
            <person name="Rychener L."/>
            <person name="Jores J."/>
            <person name="Roosje P."/>
            <person name="Gobeli Brawand S."/>
        </authorList>
    </citation>
    <scope>NUCLEOTIDE SEQUENCE [LARGE SCALE GENOMIC DNA]</scope>
    <source>
        <strain evidence="7">17KM38</strain>
    </source>
</reference>
<evidence type="ECO:0000256" key="2">
    <source>
        <dbReference type="ARBA" id="ARBA00022840"/>
    </source>
</evidence>
<evidence type="ECO:0000313" key="6">
    <source>
        <dbReference type="EMBL" id="AWT25475.1"/>
    </source>
</evidence>
<evidence type="ECO:0000256" key="3">
    <source>
        <dbReference type="PROSITE-ProRule" id="PRU00289"/>
    </source>
</evidence>
<dbReference type="EMBL" id="CP024988">
    <property type="protein sequence ID" value="AWT25475.1"/>
    <property type="molecule type" value="Genomic_DNA"/>
</dbReference>
<feature type="binding site" evidence="3">
    <location>
        <begin position="905"/>
        <end position="912"/>
    </location>
    <ligand>
        <name>ATP</name>
        <dbReference type="ChEBI" id="CHEBI:30616"/>
    </ligand>
</feature>
<keyword evidence="1 3" id="KW-0547">Nucleotide-binding</keyword>
<dbReference type="Proteomes" id="UP000247696">
    <property type="component" value="Chromosome"/>
</dbReference>
<evidence type="ECO:0000313" key="7">
    <source>
        <dbReference type="Proteomes" id="UP000247696"/>
    </source>
</evidence>
<feature type="region of interest" description="Disordered" evidence="4">
    <location>
        <begin position="1093"/>
        <end position="1125"/>
    </location>
</feature>
<dbReference type="STRING" id="1737425.GCA_900049755_00693"/>
<organism evidence="6 7">
    <name type="scientific">Corynebacterium provencense</name>
    <dbReference type="NCBI Taxonomy" id="1737425"/>
    <lineage>
        <taxon>Bacteria</taxon>
        <taxon>Bacillati</taxon>
        <taxon>Actinomycetota</taxon>
        <taxon>Actinomycetes</taxon>
        <taxon>Mycobacteriales</taxon>
        <taxon>Corynebacteriaceae</taxon>
        <taxon>Corynebacterium</taxon>
    </lineage>
</organism>
<dbReference type="InterPro" id="IPR002543">
    <property type="entry name" value="FtsK_dom"/>
</dbReference>
<dbReference type="GO" id="GO:0005524">
    <property type="term" value="F:ATP binding"/>
    <property type="evidence" value="ECO:0007669"/>
    <property type="project" value="UniProtKB-UniRule"/>
</dbReference>
<feature type="compositionally biased region" description="Basic and acidic residues" evidence="4">
    <location>
        <begin position="1106"/>
        <end position="1125"/>
    </location>
</feature>
<feature type="domain" description="FtsK" evidence="5">
    <location>
        <begin position="888"/>
        <end position="1068"/>
    </location>
</feature>
<dbReference type="KEGG" id="cpre:Csp1_06630"/>
<dbReference type="PROSITE" id="PS50901">
    <property type="entry name" value="FTSK"/>
    <property type="match status" value="2"/>
</dbReference>
<sequence>MPAVMLVAVLGMVAAMVLSGMARNPTTFLFPLMLVGSMLMMFQPGGQDVDETRRSYHRHLDALSDGLRRSRREQVEQALARHPHPGALWTFVTGDDERINGTDREPGVVRIGTAVQAPDDPLDIPVDAPPEDLEPVCAMSLRDLAIRHATVEAPVAVDLREFPVVAVTGKDASGLVRAVQGALVMQDEDTVTVTGPHDRWLPHHGPLSVCFLHGGPPATPVGQNKDTAAGREVGCAVVAHPDRATEDAARDGGLLLRAEDGVLSAWTVDGWRPFAVADSLSDVELAALCRSRCRHRQERSLLDLPGGELRAPVGTSGGAPVYLDIREAAKGGIGPHGLCIGATGSGKSEFLRSVVTSFAHHHPPSELNFVLVDFKGGAAFSGMERLPHTSAVITNLSEEALLVDRMKDALLGEMHRRQEKLRAAGMTTATDFNGTSPGEMPSLLVVVDEFSELLITRPEFAEVFAAIGRLGRSLGLHLLLASQRLEEGRLRGLESHLSYRVALRTFSAAESRALIGSPAAYELPASPGEAILAESAGGAGQIRFRSAYVSGPQTPADRGPVRELGAGQESTGTVMELVIDRLAGPNLNPIWLEPLPVDLPASLLLGEYRTWGTGTDGTGPDLRPVPVGLEDLPFDGVQKPCEVDLRRRHWAVVGSPGTGKTTVLRTLTVGLVLGNPGVVVYVFDPGGSLAGLARLPQVAAVVGVDLVDRMFDELEQDPPEGVTHRILLVDGVDALGEADRRLSALVAGGLERGVHVVVTALRWTFRPSLRDLLVGQLELRLPPGESNHRDIQRSLPDAPGRGVSWTGHQVQIAWSDAEAVEHARRVSAARGDTVRTMRVLPASVTYRAVVAEASEAVETAEAVERRGDGHGDDRRTDGVLLGLGGADLGPVYWDLRTLPHLTVAGRSGSGATTALRTVVTDLATRNLHRSDQVELLVTDVRRGLLGLPGYRSPVGFVTELEQVTAVLTARIPGDVTELSPESLRNRSWWSGPDYIVVVDDLDHSTELAAALETVVPLLPYAADIGLHLVTARRSAVLGRSTYTPLFQGIRDSTAWILLSAPREDGPVAGQALCPRPPGRGLLVQNTVEELQIAVPGTGDIPGADRSSADRRSEQEPETEGKDEHV</sequence>
<dbReference type="SUPFAM" id="SSF52540">
    <property type="entry name" value="P-loop containing nucleoside triphosphate hydrolases"/>
    <property type="match status" value="3"/>
</dbReference>
<dbReference type="PANTHER" id="PTHR22683">
    <property type="entry name" value="SPORULATION PROTEIN RELATED"/>
    <property type="match status" value="1"/>
</dbReference>
<dbReference type="InterPro" id="IPR050206">
    <property type="entry name" value="FtsK/SpoIIIE/SftA"/>
</dbReference>
<gene>
    <name evidence="6" type="primary">eccC</name>
    <name evidence="6" type="ORF">Csp1_06630</name>
</gene>
<accession>A0A2Z3YLW8</accession>
<keyword evidence="2 3" id="KW-0067">ATP-binding</keyword>
<dbReference type="Gene3D" id="3.40.50.300">
    <property type="entry name" value="P-loop containing nucleotide triphosphate hydrolases"/>
    <property type="match status" value="3"/>
</dbReference>
<proteinExistence type="predicted"/>
<name>A0A2Z3YLW8_9CORY</name>
<dbReference type="InterPro" id="IPR003593">
    <property type="entry name" value="AAA+_ATPase"/>
</dbReference>
<dbReference type="PANTHER" id="PTHR22683:SF1">
    <property type="entry name" value="TYPE VII SECRETION SYSTEM PROTEIN ESSC"/>
    <property type="match status" value="1"/>
</dbReference>
<dbReference type="AlphaFoldDB" id="A0A2Z3YLW8"/>
<feature type="domain" description="FtsK" evidence="5">
    <location>
        <begin position="318"/>
        <end position="512"/>
    </location>
</feature>
<dbReference type="Pfam" id="PF01580">
    <property type="entry name" value="FtsK_SpoIIIE"/>
    <property type="match status" value="3"/>
</dbReference>
<protein>
    <submittedName>
        <fullName evidence="6">ESX secretion system protein EccC</fullName>
    </submittedName>
</protein>
<keyword evidence="7" id="KW-1185">Reference proteome</keyword>
<evidence type="ECO:0000259" key="5">
    <source>
        <dbReference type="PROSITE" id="PS50901"/>
    </source>
</evidence>
<evidence type="ECO:0000256" key="4">
    <source>
        <dbReference type="SAM" id="MobiDB-lite"/>
    </source>
</evidence>
<dbReference type="InterPro" id="IPR027417">
    <property type="entry name" value="P-loop_NTPase"/>
</dbReference>
<feature type="binding site" evidence="3">
    <location>
        <begin position="341"/>
        <end position="348"/>
    </location>
    <ligand>
        <name>ATP</name>
        <dbReference type="ChEBI" id="CHEBI:30616"/>
    </ligand>
</feature>
<dbReference type="GO" id="GO:0003677">
    <property type="term" value="F:DNA binding"/>
    <property type="evidence" value="ECO:0007669"/>
    <property type="project" value="InterPro"/>
</dbReference>